<reference evidence="1" key="1">
    <citation type="submission" date="2009-07" db="EMBL/GenBank/DDBJ databases">
        <authorList>
            <person name="Weinstock G."/>
            <person name="Sodergren E."/>
            <person name="Clifton S."/>
            <person name="Fulton L."/>
            <person name="Fulton B."/>
            <person name="Courtney L."/>
            <person name="Fronick C."/>
            <person name="Harrison M."/>
            <person name="Strong C."/>
            <person name="Farmer C."/>
            <person name="Delahaunty K."/>
            <person name="Markovic C."/>
            <person name="Hall O."/>
            <person name="Minx P."/>
            <person name="Tomlinson C."/>
            <person name="Mitreva M."/>
            <person name="Nelson J."/>
            <person name="Hou S."/>
            <person name="Wollam A."/>
            <person name="Pepin K.H."/>
            <person name="Johnson M."/>
            <person name="Bhonagiri V."/>
            <person name="Nash W.E."/>
            <person name="Warren W."/>
            <person name="Chinwalla A."/>
            <person name="Mardis E.R."/>
            <person name="Wilson R.K."/>
        </authorList>
    </citation>
    <scope>NUCLEOTIDE SEQUENCE [LARGE SCALE GENOMIC DNA]</scope>
    <source>
        <strain evidence="1">ATCC 29256</strain>
    </source>
</reference>
<name>C6M2V7_NEISI</name>
<accession>C6M2V7</accession>
<keyword evidence="2" id="KW-1185">Reference proteome</keyword>
<evidence type="ECO:0000313" key="2">
    <source>
        <dbReference type="Proteomes" id="UP000005365"/>
    </source>
</evidence>
<evidence type="ECO:0000313" key="1">
    <source>
        <dbReference type="EMBL" id="EET45220.1"/>
    </source>
</evidence>
<gene>
    <name evidence="1" type="ORF">NEISICOT_00847</name>
</gene>
<dbReference type="AlphaFoldDB" id="C6M2V7"/>
<organism evidence="1 2">
    <name type="scientific">Neisseria sicca ATCC 29256</name>
    <dbReference type="NCBI Taxonomy" id="547045"/>
    <lineage>
        <taxon>Bacteria</taxon>
        <taxon>Pseudomonadati</taxon>
        <taxon>Pseudomonadota</taxon>
        <taxon>Betaproteobacteria</taxon>
        <taxon>Neisseriales</taxon>
        <taxon>Neisseriaceae</taxon>
        <taxon>Neisseria</taxon>
    </lineage>
</organism>
<protein>
    <submittedName>
        <fullName evidence="1">Uncharacterized protein</fullName>
    </submittedName>
</protein>
<comment type="caution">
    <text evidence="1">The sequence shown here is derived from an EMBL/GenBank/DDBJ whole genome shotgun (WGS) entry which is preliminary data.</text>
</comment>
<proteinExistence type="predicted"/>
<dbReference type="EMBL" id="ACKO02000004">
    <property type="protein sequence ID" value="EET45220.1"/>
    <property type="molecule type" value="Genomic_DNA"/>
</dbReference>
<sequence length="111" mass="12652">MSIFCHFVLSVLKMRIPIIMLLSERSSEKSFSDDLNFIAARQDCLTSDPHRASFVCIAQTRFDNRPTVSQRKTSVAEDARPRAVRLARLCLPSRHMSSENGEGQRKVVAWQ</sequence>
<dbReference type="Proteomes" id="UP000005365">
    <property type="component" value="Unassembled WGS sequence"/>
</dbReference>